<evidence type="ECO:0000313" key="3">
    <source>
        <dbReference type="EMBL" id="EZQ10222.1"/>
    </source>
</evidence>
<dbReference type="Gene3D" id="3.30.70.360">
    <property type="match status" value="1"/>
</dbReference>
<dbReference type="AlphaFoldDB" id="A0A031LPB5"/>
<dbReference type="GO" id="GO:0016813">
    <property type="term" value="F:hydrolase activity, acting on carbon-nitrogen (but not peptide) bonds, in linear amidines"/>
    <property type="evidence" value="ECO:0007669"/>
    <property type="project" value="InterPro"/>
</dbReference>
<dbReference type="Pfam" id="PF01546">
    <property type="entry name" value="Peptidase_M20"/>
    <property type="match status" value="1"/>
</dbReference>
<gene>
    <name evidence="3" type="ORF">CM19_04305</name>
</gene>
<evidence type="ECO:0000313" key="4">
    <source>
        <dbReference type="Proteomes" id="UP000024332"/>
    </source>
</evidence>
<dbReference type="NCBIfam" id="TIGR01879">
    <property type="entry name" value="hydantase"/>
    <property type="match status" value="1"/>
</dbReference>
<sequence length="429" mass="48581">MVHILLCVIEYKIMSNISRLKQDMEDLGRIGKDPRGGISRPSMSDPDLDAREFIMEKMREAGLEVYYDLAGNIIGIRRGQCNEFVTTGSHIDTVLNGGMFDGSLGVLGGIEAIRLMNEEGVETKRSLAIIVFTDEEGNAFAPFVGSKYFSGTLDKEELVKMRGKYVGVEFSQVFRKFESRVSSKAKKMERFPFRIKYHVELHVEQGPTLEMNNKDIGIVTGIVGILRLWLRFKGKQSHSGTTPMNMRKDPMIPASRMVLDVREKVKRFEEMVGTTAFMEVKPNVVNVIPGEVYIGIDVRSMEIEEILNMKEILINDAKKFSEEEGNLLDHEILIEEPIRSSSDVMEKIRGSTEELGYSYMELPSRAVHDTQMMAKITKVGMIFVPSKSGISHAPEEWTDWDKAYKGVEVLKETLIKLAKEDLDNYKIQG</sequence>
<dbReference type="Gene3D" id="3.40.630.10">
    <property type="entry name" value="Zn peptidases"/>
    <property type="match status" value="1"/>
</dbReference>
<feature type="domain" description="Peptidase M20 dimerisation" evidence="2">
    <location>
        <begin position="221"/>
        <end position="306"/>
    </location>
</feature>
<dbReference type="InterPro" id="IPR010158">
    <property type="entry name" value="Amidase_Cbmase"/>
</dbReference>
<proteinExistence type="predicted"/>
<organism evidence="3 4">
    <name type="scientific">Candidatus Acidianus copahuensis</name>
    <dbReference type="NCBI Taxonomy" id="1160895"/>
    <lineage>
        <taxon>Archaea</taxon>
        <taxon>Thermoproteota</taxon>
        <taxon>Thermoprotei</taxon>
        <taxon>Sulfolobales</taxon>
        <taxon>Sulfolobaceae</taxon>
        <taxon>Acidianus</taxon>
    </lineage>
</organism>
<dbReference type="Pfam" id="PF07687">
    <property type="entry name" value="M20_dimer"/>
    <property type="match status" value="1"/>
</dbReference>
<dbReference type="STRING" id="1160895.CM19_04305"/>
<evidence type="ECO:0000256" key="1">
    <source>
        <dbReference type="ARBA" id="ARBA00022801"/>
    </source>
</evidence>
<reference evidence="3 4" key="1">
    <citation type="submission" date="2014-03" db="EMBL/GenBank/DDBJ databases">
        <title>Draft genome sequence of the novel thermoacidophilic archaea Acidianus copahuensis ALE1 strain, isolated from Copahue volcanic area in Neuquen Argentina.</title>
        <authorList>
            <person name="Urbieta M.S."/>
            <person name="Rascovan N."/>
            <person name="Castro C."/>
            <person name="Revale S."/>
            <person name="Giaveno M.A."/>
            <person name="Vazquez M.P."/>
            <person name="Donati E.R."/>
        </authorList>
    </citation>
    <scope>NUCLEOTIDE SEQUENCE [LARGE SCALE GENOMIC DNA]</scope>
    <source>
        <strain evidence="3 4">ALE1</strain>
    </source>
</reference>
<keyword evidence="1" id="KW-0378">Hydrolase</keyword>
<dbReference type="PIRSF" id="PIRSF001235">
    <property type="entry name" value="Amidase_carbamoylase"/>
    <property type="match status" value="1"/>
</dbReference>
<evidence type="ECO:0000259" key="2">
    <source>
        <dbReference type="Pfam" id="PF07687"/>
    </source>
</evidence>
<dbReference type="InterPro" id="IPR011650">
    <property type="entry name" value="Peptidase_M20_dimer"/>
</dbReference>
<dbReference type="InterPro" id="IPR002933">
    <property type="entry name" value="Peptidase_M20"/>
</dbReference>
<dbReference type="SUPFAM" id="SSF53187">
    <property type="entry name" value="Zn-dependent exopeptidases"/>
    <property type="match status" value="1"/>
</dbReference>
<dbReference type="PANTHER" id="PTHR32494:SF5">
    <property type="entry name" value="ALLANTOATE AMIDOHYDROLASE"/>
    <property type="match status" value="1"/>
</dbReference>
<dbReference type="EMBL" id="JFZT01000031">
    <property type="protein sequence ID" value="EZQ10222.1"/>
    <property type="molecule type" value="Genomic_DNA"/>
</dbReference>
<dbReference type="InterPro" id="IPR036264">
    <property type="entry name" value="Bact_exopeptidase_dim_dom"/>
</dbReference>
<name>A0A031LPB5_9CREN</name>
<dbReference type="PANTHER" id="PTHR32494">
    <property type="entry name" value="ALLANTOATE DEIMINASE-RELATED"/>
    <property type="match status" value="1"/>
</dbReference>
<comment type="caution">
    <text evidence="3">The sequence shown here is derived from an EMBL/GenBank/DDBJ whole genome shotgun (WGS) entry which is preliminary data.</text>
</comment>
<accession>A0A031LPB5</accession>
<dbReference type="Proteomes" id="UP000024332">
    <property type="component" value="Unassembled WGS sequence"/>
</dbReference>
<keyword evidence="4" id="KW-1185">Reference proteome</keyword>
<protein>
    <submittedName>
        <fullName evidence="3">Amidase</fullName>
    </submittedName>
</protein>
<dbReference type="SUPFAM" id="SSF55031">
    <property type="entry name" value="Bacterial exopeptidase dimerisation domain"/>
    <property type="match status" value="1"/>
</dbReference>
<dbReference type="CDD" id="cd03884">
    <property type="entry name" value="M20_bAS"/>
    <property type="match status" value="1"/>
</dbReference>